<dbReference type="eggNOG" id="COG0364">
    <property type="taxonomic scope" value="Bacteria"/>
</dbReference>
<evidence type="ECO:0000256" key="4">
    <source>
        <dbReference type="ARBA" id="ARBA00023002"/>
    </source>
</evidence>
<dbReference type="Pfam" id="PF02781">
    <property type="entry name" value="G6PD_C"/>
    <property type="match status" value="1"/>
</dbReference>
<dbReference type="InterPro" id="IPR001282">
    <property type="entry name" value="G6P_DH"/>
</dbReference>
<comment type="function">
    <text evidence="6">Catalyzes the oxidation of glucose 6-phosphate to 6-phosphogluconolactone.</text>
</comment>
<keyword evidence="10" id="KW-1185">Reference proteome</keyword>
<dbReference type="SUPFAM" id="SSF51735">
    <property type="entry name" value="NAD(P)-binding Rossmann-fold domains"/>
    <property type="match status" value="1"/>
</dbReference>
<dbReference type="EMBL" id="AGXA01000005">
    <property type="protein sequence ID" value="EKU94038.1"/>
    <property type="molecule type" value="Genomic_DNA"/>
</dbReference>
<evidence type="ECO:0000313" key="10">
    <source>
        <dbReference type="Proteomes" id="UP000009875"/>
    </source>
</evidence>
<evidence type="ECO:0000256" key="5">
    <source>
        <dbReference type="ARBA" id="ARBA00023277"/>
    </source>
</evidence>
<keyword evidence="5 6" id="KW-0119">Carbohydrate metabolism</keyword>
<feature type="domain" description="Glucose-6-phosphate dehydrogenase C-terminal" evidence="8">
    <location>
        <begin position="190"/>
        <end position="477"/>
    </location>
</feature>
<feature type="binding site" evidence="6">
    <location>
        <position position="338"/>
    </location>
    <ligand>
        <name>substrate</name>
    </ligand>
</feature>
<evidence type="ECO:0000259" key="7">
    <source>
        <dbReference type="Pfam" id="PF00479"/>
    </source>
</evidence>
<dbReference type="PATRIC" id="fig|883081.3.peg.352"/>
<evidence type="ECO:0000256" key="2">
    <source>
        <dbReference type="ARBA" id="ARBA00022526"/>
    </source>
</evidence>
<dbReference type="GO" id="GO:0050661">
    <property type="term" value="F:NADP binding"/>
    <property type="evidence" value="ECO:0007669"/>
    <property type="project" value="UniProtKB-UniRule"/>
</dbReference>
<dbReference type="SMR" id="K9EBJ2"/>
<comment type="pathway">
    <text evidence="1 6">Carbohydrate degradation; pentose phosphate pathway; D-ribulose 5-phosphate from D-glucose 6-phosphate (oxidative stage): step 1/3.</text>
</comment>
<protein>
    <recommendedName>
        <fullName evidence="6">Glucose-6-phosphate 1-dehydrogenase</fullName>
        <shortName evidence="6">G6PD</shortName>
        <ecNumber evidence="6">1.1.1.49</ecNumber>
    </recommendedName>
</protein>
<feature type="binding site" evidence="6">
    <location>
        <position position="343"/>
    </location>
    <ligand>
        <name>substrate</name>
    </ligand>
</feature>
<feature type="domain" description="Glucose-6-phosphate dehydrogenase NAD-binding" evidence="7">
    <location>
        <begin position="10"/>
        <end position="188"/>
    </location>
</feature>
<dbReference type="HOGENOM" id="CLU_013524_5_0_9"/>
<organism evidence="9 10">
    <name type="scientific">Alloiococcus otitis ATCC 51267</name>
    <dbReference type="NCBI Taxonomy" id="883081"/>
    <lineage>
        <taxon>Bacteria</taxon>
        <taxon>Bacillati</taxon>
        <taxon>Bacillota</taxon>
        <taxon>Bacilli</taxon>
        <taxon>Lactobacillales</taxon>
        <taxon>Carnobacteriaceae</taxon>
        <taxon>Alloiococcus</taxon>
    </lineage>
</organism>
<keyword evidence="4 6" id="KW-0560">Oxidoreductase</keyword>
<dbReference type="PRINTS" id="PR00079">
    <property type="entry name" value="G6PDHDRGNASE"/>
</dbReference>
<dbReference type="Proteomes" id="UP000009875">
    <property type="component" value="Unassembled WGS sequence"/>
</dbReference>
<dbReference type="Gene3D" id="3.30.360.10">
    <property type="entry name" value="Dihydrodipicolinate Reductase, domain 2"/>
    <property type="match status" value="1"/>
</dbReference>
<evidence type="ECO:0000313" key="9">
    <source>
        <dbReference type="EMBL" id="EKU94038.1"/>
    </source>
</evidence>
<evidence type="ECO:0000256" key="6">
    <source>
        <dbReference type="HAMAP-Rule" id="MF_00966"/>
    </source>
</evidence>
<dbReference type="InterPro" id="IPR022674">
    <property type="entry name" value="G6P_DH_NAD-bd"/>
</dbReference>
<name>K9EBJ2_9LACT</name>
<feature type="binding site" evidence="6">
    <location>
        <position position="149"/>
    </location>
    <ligand>
        <name>NADP(+)</name>
        <dbReference type="ChEBI" id="CHEBI:58349"/>
    </ligand>
</feature>
<evidence type="ECO:0000256" key="3">
    <source>
        <dbReference type="ARBA" id="ARBA00022857"/>
    </source>
</evidence>
<evidence type="ECO:0000259" key="8">
    <source>
        <dbReference type="Pfam" id="PF02781"/>
    </source>
</evidence>
<dbReference type="PIRSF" id="PIRSF000110">
    <property type="entry name" value="G6PD"/>
    <property type="match status" value="1"/>
</dbReference>
<evidence type="ECO:0000256" key="1">
    <source>
        <dbReference type="ARBA" id="ARBA00004937"/>
    </source>
</evidence>
<dbReference type="EC" id="1.1.1.49" evidence="6"/>
<dbReference type="PANTHER" id="PTHR23429:SF0">
    <property type="entry name" value="GLUCOSE-6-PHOSPHATE 1-DEHYDROGENASE"/>
    <property type="match status" value="1"/>
</dbReference>
<feature type="binding site" evidence="6">
    <location>
        <position position="47"/>
    </location>
    <ligand>
        <name>NADP(+)</name>
        <dbReference type="ChEBI" id="CHEBI:58349"/>
    </ligand>
</feature>
<sequence>MTLNTKVLVILFGATGDLAARKLYPALYQLYKKNYLSKHFALIGTGRRVWSDDYFRSVIKDSIKDMDQNTSLQTDFAKHFYYRSHDVTKLDQYPDFKAYSDQIAAKHKIGGNRLYYLSMSPRFYKVIVENLNQHAFFDCGGFSRIIVEKPFGDDQSSAAQLKADLGQVVDLNDIFFIDHYLGKPLVQNILTMRFANPLFKGIWNKDHIDNIQITLAEKVGVEERGSFYDKTGALKDMVQNHILQCFSLLTMDQPEALTTKAILEAKVEALDRIDLRDDHLTKSTVRAQYAAHSMPGEESYTQNDKVADDSTTETYVAGRINILEGDLAGIPVFYRTGKKLASKKTRLDIVFKDQGPSLFDNNQNVLTVYLDPSRTIQLLINGKERGNPKAFARQQLAIVATDGSLAWPSDYESLIYDALHGDQVNFAQYEEIEASWKYVDKIQKIWRDQDEALYSYEVYSDGPKEAQELLEQDGHYWIF</sequence>
<dbReference type="HAMAP" id="MF_00966">
    <property type="entry name" value="G6PD"/>
    <property type="match status" value="1"/>
</dbReference>
<comment type="similarity">
    <text evidence="6">Belongs to the glucose-6-phosphate dehydrogenase family.</text>
</comment>
<dbReference type="UniPathway" id="UPA00115">
    <property type="reaction ID" value="UER00408"/>
</dbReference>
<comment type="caution">
    <text evidence="6">Lacks conserved residue(s) required for the propagation of feature annotation.</text>
</comment>
<feature type="binding site" evidence="6">
    <location>
        <position position="183"/>
    </location>
    <ligand>
        <name>substrate</name>
    </ligand>
</feature>
<comment type="catalytic activity">
    <reaction evidence="6">
        <text>D-glucose 6-phosphate + NADP(+) = 6-phospho-D-glucono-1,5-lactone + NADPH + H(+)</text>
        <dbReference type="Rhea" id="RHEA:15841"/>
        <dbReference type="ChEBI" id="CHEBI:15378"/>
        <dbReference type="ChEBI" id="CHEBI:57783"/>
        <dbReference type="ChEBI" id="CHEBI:57955"/>
        <dbReference type="ChEBI" id="CHEBI:58349"/>
        <dbReference type="ChEBI" id="CHEBI:61548"/>
        <dbReference type="EC" id="1.1.1.49"/>
    </reaction>
</comment>
<proteinExistence type="inferred from homology"/>
<accession>K9EBJ2</accession>
<dbReference type="GO" id="GO:0009051">
    <property type="term" value="P:pentose-phosphate shunt, oxidative branch"/>
    <property type="evidence" value="ECO:0007669"/>
    <property type="project" value="TreeGrafter"/>
</dbReference>
<feature type="binding site" evidence="6">
    <location>
        <position position="236"/>
    </location>
    <ligand>
        <name>substrate</name>
    </ligand>
</feature>
<comment type="caution">
    <text evidence="9">The sequence shown here is derived from an EMBL/GenBank/DDBJ whole genome shotgun (WGS) entry which is preliminary data.</text>
</comment>
<dbReference type="RefSeq" id="WP_003776734.1">
    <property type="nucleotide sequence ID" value="NZ_JH992957.1"/>
</dbReference>
<dbReference type="InterPro" id="IPR022675">
    <property type="entry name" value="G6P_DH_C"/>
</dbReference>
<dbReference type="GO" id="GO:0005829">
    <property type="term" value="C:cytosol"/>
    <property type="evidence" value="ECO:0007669"/>
    <property type="project" value="TreeGrafter"/>
</dbReference>
<dbReference type="OrthoDB" id="9802739at2"/>
<dbReference type="GO" id="GO:0004345">
    <property type="term" value="F:glucose-6-phosphate dehydrogenase activity"/>
    <property type="evidence" value="ECO:0007669"/>
    <property type="project" value="UniProtKB-UniRule"/>
</dbReference>
<dbReference type="Pfam" id="PF00479">
    <property type="entry name" value="G6PD_N"/>
    <property type="match status" value="1"/>
</dbReference>
<dbReference type="STRING" id="883081.HMPREF9698_00350"/>
<dbReference type="PANTHER" id="PTHR23429">
    <property type="entry name" value="GLUCOSE-6-PHOSPHATE 1-DEHYDROGENASE G6PD"/>
    <property type="match status" value="1"/>
</dbReference>
<dbReference type="InterPro" id="IPR036291">
    <property type="entry name" value="NAD(P)-bd_dom_sf"/>
</dbReference>
<gene>
    <name evidence="6" type="primary">zwf</name>
    <name evidence="9" type="ORF">HMPREF9698_00350</name>
</gene>
<dbReference type="AlphaFoldDB" id="K9EBJ2"/>
<keyword evidence="3 6" id="KW-0521">NADP</keyword>
<feature type="active site" description="Proton acceptor" evidence="6">
    <location>
        <position position="241"/>
    </location>
</feature>
<dbReference type="Gene3D" id="3.40.50.720">
    <property type="entry name" value="NAD(P)-binding Rossmann-like Domain"/>
    <property type="match status" value="1"/>
</dbReference>
<feature type="binding site" evidence="6">
    <location>
        <position position="217"/>
    </location>
    <ligand>
        <name>substrate</name>
    </ligand>
</feature>
<dbReference type="SUPFAM" id="SSF55347">
    <property type="entry name" value="Glyceraldehyde-3-phosphate dehydrogenase-like, C-terminal domain"/>
    <property type="match status" value="1"/>
</dbReference>
<keyword evidence="2 6" id="KW-0313">Glucose metabolism</keyword>
<feature type="binding site" evidence="6">
    <location>
        <begin position="86"/>
        <end position="87"/>
    </location>
    <ligand>
        <name>NADP(+)</name>
        <dbReference type="ChEBI" id="CHEBI:58349"/>
    </ligand>
</feature>
<reference evidence="9 10" key="1">
    <citation type="submission" date="2012-09" db="EMBL/GenBank/DDBJ databases">
        <title>The Genome Sequence of Alloiococcus otitis ATCC 51267.</title>
        <authorList>
            <consortium name="The Broad Institute Genome Sequencing Platform"/>
            <person name="Earl A."/>
            <person name="Ward D."/>
            <person name="Feldgarden M."/>
            <person name="Gevers D."/>
            <person name="Huys G."/>
            <person name="Walker B."/>
            <person name="Young S.K."/>
            <person name="Zeng Q."/>
            <person name="Gargeya S."/>
            <person name="Fitzgerald M."/>
            <person name="Haas B."/>
            <person name="Abouelleil A."/>
            <person name="Alvarado L."/>
            <person name="Arachchi H.M."/>
            <person name="Berlin A.M."/>
            <person name="Chapman S.B."/>
            <person name="Goldberg J."/>
            <person name="Griggs A."/>
            <person name="Gujja S."/>
            <person name="Hansen M."/>
            <person name="Howarth C."/>
            <person name="Imamovic A."/>
            <person name="Larimer J."/>
            <person name="McCowen C."/>
            <person name="Montmayeur A."/>
            <person name="Murphy C."/>
            <person name="Neiman D."/>
            <person name="Pearson M."/>
            <person name="Priest M."/>
            <person name="Roberts A."/>
            <person name="Saif S."/>
            <person name="Shea T."/>
            <person name="Sisk P."/>
            <person name="Sykes S."/>
            <person name="Wortman J."/>
            <person name="Nusbaum C."/>
            <person name="Birren B."/>
        </authorList>
    </citation>
    <scope>NUCLEOTIDE SEQUENCE [LARGE SCALE GENOMIC DNA]</scope>
    <source>
        <strain evidence="9 10">ATCC 51267</strain>
    </source>
</reference>
<feature type="binding site" evidence="6">
    <location>
        <position position="179"/>
    </location>
    <ligand>
        <name>substrate</name>
    </ligand>
</feature>
<dbReference type="GO" id="GO:0006006">
    <property type="term" value="P:glucose metabolic process"/>
    <property type="evidence" value="ECO:0007669"/>
    <property type="project" value="UniProtKB-KW"/>
</dbReference>
<dbReference type="NCBIfam" id="TIGR00871">
    <property type="entry name" value="zwf"/>
    <property type="match status" value="1"/>
</dbReference>